<reference evidence="1 2" key="1">
    <citation type="submission" date="2015-02" db="EMBL/GenBank/DDBJ databases">
        <title>Nostoc linckia genome annotation.</title>
        <authorList>
            <person name="Zhou Z."/>
        </authorList>
    </citation>
    <scope>NUCLEOTIDE SEQUENCE [LARGE SCALE GENOMIC DNA]</scope>
    <source>
        <strain evidence="2">z8</strain>
    </source>
</reference>
<dbReference type="GeneID" id="71769150"/>
<protein>
    <submittedName>
        <fullName evidence="1">Uncharacterized protein</fullName>
    </submittedName>
</protein>
<dbReference type="AlphaFoldDB" id="A0A9Q6EN66"/>
<gene>
    <name evidence="1" type="ORF">VF08_02650</name>
</gene>
<evidence type="ECO:0000313" key="2">
    <source>
        <dbReference type="Proteomes" id="UP000222310"/>
    </source>
</evidence>
<sequence>MKLFATLVITSTTILFGVTIPVVQAQTPAYRLIERDTAASSRIQVQVTPGRATPISFTQTDEAIAYILVADPSRLVYTTDTDLKSGRATTIFLRAIQPLKFPGATTTAITNLLVQTVDKTGQKRLYNFDIVPVRRNTGYIGIQIANAIVVPLRGSKLRVADAPEDVAVPLWGSKLRSRFASPTGEGIASGTARRRKAASESSAIAGQQTLLIDKNRRARVDDIETGLRIAINRGYTNTSDPVVPKVQQVLDLLRNSRITIPEAAKSVGVPVEVISELGRIALNDRLLKLGQQR</sequence>
<comment type="caution">
    <text evidence="1">The sequence shown here is derived from an EMBL/GenBank/DDBJ whole genome shotgun (WGS) entry which is preliminary data.</text>
</comment>
<dbReference type="Proteomes" id="UP000222310">
    <property type="component" value="Unassembled WGS sequence"/>
</dbReference>
<evidence type="ECO:0000313" key="1">
    <source>
        <dbReference type="EMBL" id="PHK06930.1"/>
    </source>
</evidence>
<dbReference type="RefSeq" id="WP_244917950.1">
    <property type="nucleotide sequence ID" value="NZ_LAHD01000004.1"/>
</dbReference>
<organism evidence="1 2">
    <name type="scientific">Nostoc linckia z8</name>
    <dbReference type="NCBI Taxonomy" id="1628746"/>
    <lineage>
        <taxon>Bacteria</taxon>
        <taxon>Bacillati</taxon>
        <taxon>Cyanobacteriota</taxon>
        <taxon>Cyanophyceae</taxon>
        <taxon>Nostocales</taxon>
        <taxon>Nostocaceae</taxon>
        <taxon>Nostoc</taxon>
    </lineage>
</organism>
<proteinExistence type="predicted"/>
<accession>A0A9Q6EN66</accession>
<dbReference type="EMBL" id="LAHD01000004">
    <property type="protein sequence ID" value="PHK06930.1"/>
    <property type="molecule type" value="Genomic_DNA"/>
</dbReference>
<name>A0A9Q6EN66_NOSLI</name>